<evidence type="ECO:0000313" key="2">
    <source>
        <dbReference type="Proteomes" id="UP000439903"/>
    </source>
</evidence>
<gene>
    <name evidence="1" type="ORF">F8M41_005723</name>
</gene>
<dbReference type="OrthoDB" id="2443773at2759"/>
<evidence type="ECO:0000313" key="1">
    <source>
        <dbReference type="EMBL" id="KAF0429273.1"/>
    </source>
</evidence>
<reference evidence="1 2" key="1">
    <citation type="journal article" date="2019" name="Environ. Microbiol.">
        <title>At the nexus of three kingdoms: the genome of the mycorrhizal fungus Gigaspora margarita provides insights into plant, endobacterial and fungal interactions.</title>
        <authorList>
            <person name="Venice F."/>
            <person name="Ghignone S."/>
            <person name="Salvioli di Fossalunga A."/>
            <person name="Amselem J."/>
            <person name="Novero M."/>
            <person name="Xianan X."/>
            <person name="Sedzielewska Toro K."/>
            <person name="Morin E."/>
            <person name="Lipzen A."/>
            <person name="Grigoriev I.V."/>
            <person name="Henrissat B."/>
            <person name="Martin F.M."/>
            <person name="Bonfante P."/>
        </authorList>
    </citation>
    <scope>NUCLEOTIDE SEQUENCE [LARGE SCALE GENOMIC DNA]</scope>
    <source>
        <strain evidence="1 2">BEG34</strain>
    </source>
</reference>
<name>A0A8H4A4E2_GIGMA</name>
<comment type="caution">
    <text evidence="1">The sequence shown here is derived from an EMBL/GenBank/DDBJ whole genome shotgun (WGS) entry which is preliminary data.</text>
</comment>
<dbReference type="EMBL" id="WTPW01001548">
    <property type="protein sequence ID" value="KAF0429273.1"/>
    <property type="molecule type" value="Genomic_DNA"/>
</dbReference>
<dbReference type="Proteomes" id="UP000439903">
    <property type="component" value="Unassembled WGS sequence"/>
</dbReference>
<keyword evidence="2" id="KW-1185">Reference proteome</keyword>
<sequence length="196" mass="22331">MDQENSFTLRYKLEDTSNNILKYNSAPIVPYGFSSLPRSFEYFTSSNLEYSTSSSYTSDSISTISLESLSYNLEYVALSSNLEYVDLSPNLEYVNSSPNLEYSTSSIYTSNYSTSSYNSEEINLSLNDSNNFTAINDTFDYPNSSNIPTLQNSKKYKSVFVTSSNKKPKPGKSWVWCYMKKDNYVKKETKCKVPVK</sequence>
<protein>
    <submittedName>
        <fullName evidence="1">Uncharacterized protein</fullName>
    </submittedName>
</protein>
<organism evidence="1 2">
    <name type="scientific">Gigaspora margarita</name>
    <dbReference type="NCBI Taxonomy" id="4874"/>
    <lineage>
        <taxon>Eukaryota</taxon>
        <taxon>Fungi</taxon>
        <taxon>Fungi incertae sedis</taxon>
        <taxon>Mucoromycota</taxon>
        <taxon>Glomeromycotina</taxon>
        <taxon>Glomeromycetes</taxon>
        <taxon>Diversisporales</taxon>
        <taxon>Gigasporaceae</taxon>
        <taxon>Gigaspora</taxon>
    </lineage>
</organism>
<proteinExistence type="predicted"/>
<dbReference type="AlphaFoldDB" id="A0A8H4A4E2"/>
<accession>A0A8H4A4E2</accession>